<accession>A0A4R4VZ06</accession>
<protein>
    <submittedName>
        <fullName evidence="6">LysR family transcriptional regulator</fullName>
    </submittedName>
</protein>
<keyword evidence="4" id="KW-0804">Transcription</keyword>
<dbReference type="PANTHER" id="PTHR30346:SF29">
    <property type="entry name" value="LYSR SUBSTRATE-BINDING"/>
    <property type="match status" value="1"/>
</dbReference>
<dbReference type="InterPro" id="IPR005119">
    <property type="entry name" value="LysR_subst-bd"/>
</dbReference>
<feature type="domain" description="HTH lysR-type" evidence="5">
    <location>
        <begin position="56"/>
        <end position="113"/>
    </location>
</feature>
<dbReference type="GO" id="GO:0003677">
    <property type="term" value="F:DNA binding"/>
    <property type="evidence" value="ECO:0007669"/>
    <property type="project" value="UniProtKB-KW"/>
</dbReference>
<comment type="similarity">
    <text evidence="1">Belongs to the LysR transcriptional regulatory family.</text>
</comment>
<dbReference type="SUPFAM" id="SSF46785">
    <property type="entry name" value="Winged helix' DNA-binding domain"/>
    <property type="match status" value="1"/>
</dbReference>
<dbReference type="SUPFAM" id="SSF53850">
    <property type="entry name" value="Periplasmic binding protein-like II"/>
    <property type="match status" value="1"/>
</dbReference>
<dbReference type="EMBL" id="SMKO01000008">
    <property type="protein sequence ID" value="TDD11399.1"/>
    <property type="molecule type" value="Genomic_DNA"/>
</dbReference>
<evidence type="ECO:0000313" key="6">
    <source>
        <dbReference type="EMBL" id="TDD11399.1"/>
    </source>
</evidence>
<dbReference type="Pfam" id="PF00126">
    <property type="entry name" value="HTH_1"/>
    <property type="match status" value="1"/>
</dbReference>
<keyword evidence="2" id="KW-0805">Transcription regulation</keyword>
<evidence type="ECO:0000259" key="5">
    <source>
        <dbReference type="PROSITE" id="PS50931"/>
    </source>
</evidence>
<dbReference type="CDD" id="cd08423">
    <property type="entry name" value="PBP2_LTTR_like_6"/>
    <property type="match status" value="1"/>
</dbReference>
<dbReference type="GO" id="GO:0003700">
    <property type="term" value="F:DNA-binding transcription factor activity"/>
    <property type="evidence" value="ECO:0007669"/>
    <property type="project" value="InterPro"/>
</dbReference>
<dbReference type="InterPro" id="IPR011991">
    <property type="entry name" value="ArsR-like_HTH"/>
</dbReference>
<dbReference type="InterPro" id="IPR000847">
    <property type="entry name" value="LysR_HTH_N"/>
</dbReference>
<keyword evidence="3" id="KW-0238">DNA-binding</keyword>
<evidence type="ECO:0000256" key="2">
    <source>
        <dbReference type="ARBA" id="ARBA00023015"/>
    </source>
</evidence>
<dbReference type="Gene3D" id="1.10.10.10">
    <property type="entry name" value="Winged helix-like DNA-binding domain superfamily/Winged helix DNA-binding domain"/>
    <property type="match status" value="1"/>
</dbReference>
<keyword evidence="7" id="KW-1185">Reference proteome</keyword>
<dbReference type="InterPro" id="IPR036390">
    <property type="entry name" value="WH_DNA-bd_sf"/>
</dbReference>
<dbReference type="Proteomes" id="UP000295258">
    <property type="component" value="Unassembled WGS sequence"/>
</dbReference>
<dbReference type="AlphaFoldDB" id="A0A4R4VZ06"/>
<dbReference type="InterPro" id="IPR036388">
    <property type="entry name" value="WH-like_DNA-bd_sf"/>
</dbReference>
<dbReference type="PANTHER" id="PTHR30346">
    <property type="entry name" value="TRANSCRIPTIONAL DUAL REGULATOR HCAR-RELATED"/>
    <property type="match status" value="1"/>
</dbReference>
<sequence length="367" mass="38886">MRELPSLRGLALRASAFMNRAPLPFDLGAWASMVPPANCEDNQMFTAGNGKLMCMVDPARLKVLVALHEQGTLHAAASTLHISPSAASQQLATLTREAGVPLAEADGRKLRLTDAGRVLVDHAYAMLALLERAMGEIQATVNGELGRITVGSFPSTISSLLIPAALMLRDSRPRLQVDIREVTAPDCLDQLAGGDLDVVVEVEAEGAPCGDDARHTRVELGTDDFDLALPIAHPSAGEPAIALSLLRGEEWVSTIEGDACDRLLHLACASAGFRPRVRHRVGDWTAILALVEAGMGIAFIPRAARLPIPGGVVTVAPTGHDIRRHIYAAVRRGAEVRPAIAAYLAALKAVASPARGYEPRRAADSDS</sequence>
<proteinExistence type="inferred from homology"/>
<dbReference type="Pfam" id="PF03466">
    <property type="entry name" value="LysR_substrate"/>
    <property type="match status" value="1"/>
</dbReference>
<gene>
    <name evidence="6" type="ORF">E1292_05630</name>
</gene>
<evidence type="ECO:0000256" key="3">
    <source>
        <dbReference type="ARBA" id="ARBA00023125"/>
    </source>
</evidence>
<comment type="caution">
    <text evidence="6">The sequence shown here is derived from an EMBL/GenBank/DDBJ whole genome shotgun (WGS) entry which is preliminary data.</text>
</comment>
<dbReference type="CDD" id="cd00090">
    <property type="entry name" value="HTH_ARSR"/>
    <property type="match status" value="1"/>
</dbReference>
<evidence type="ECO:0000256" key="1">
    <source>
        <dbReference type="ARBA" id="ARBA00009437"/>
    </source>
</evidence>
<organism evidence="6 7">
    <name type="scientific">Nonomuraea deserti</name>
    <dbReference type="NCBI Taxonomy" id="1848322"/>
    <lineage>
        <taxon>Bacteria</taxon>
        <taxon>Bacillati</taxon>
        <taxon>Actinomycetota</taxon>
        <taxon>Actinomycetes</taxon>
        <taxon>Streptosporangiales</taxon>
        <taxon>Streptosporangiaceae</taxon>
        <taxon>Nonomuraea</taxon>
    </lineage>
</organism>
<dbReference type="Gene3D" id="3.40.190.10">
    <property type="entry name" value="Periplasmic binding protein-like II"/>
    <property type="match status" value="2"/>
</dbReference>
<evidence type="ECO:0000313" key="7">
    <source>
        <dbReference type="Proteomes" id="UP000295258"/>
    </source>
</evidence>
<dbReference type="GO" id="GO:0032993">
    <property type="term" value="C:protein-DNA complex"/>
    <property type="evidence" value="ECO:0007669"/>
    <property type="project" value="TreeGrafter"/>
</dbReference>
<name>A0A4R4VZ06_9ACTN</name>
<reference evidence="6 7" key="1">
    <citation type="submission" date="2019-03" db="EMBL/GenBank/DDBJ databases">
        <title>Draft genome sequences of novel Actinobacteria.</title>
        <authorList>
            <person name="Sahin N."/>
            <person name="Ay H."/>
            <person name="Saygin H."/>
        </authorList>
    </citation>
    <scope>NUCLEOTIDE SEQUENCE [LARGE SCALE GENOMIC DNA]</scope>
    <source>
        <strain evidence="6 7">KC310</strain>
    </source>
</reference>
<evidence type="ECO:0000256" key="4">
    <source>
        <dbReference type="ARBA" id="ARBA00023163"/>
    </source>
</evidence>
<dbReference type="PROSITE" id="PS50931">
    <property type="entry name" value="HTH_LYSR"/>
    <property type="match status" value="1"/>
</dbReference>